<protein>
    <submittedName>
        <fullName evidence="2">Glycosyltransferase family 2 protein</fullName>
    </submittedName>
</protein>
<evidence type="ECO:0000313" key="2">
    <source>
        <dbReference type="EMBL" id="MDQ2309075.1"/>
    </source>
</evidence>
<dbReference type="AlphaFoldDB" id="A0AAW8HKN5"/>
<comment type="caution">
    <text evidence="2">The sequence shown here is derived from an EMBL/GenBank/DDBJ whole genome shotgun (WGS) entry which is preliminary data.</text>
</comment>
<dbReference type="SUPFAM" id="SSF53448">
    <property type="entry name" value="Nucleotide-diphospho-sugar transferases"/>
    <property type="match status" value="1"/>
</dbReference>
<dbReference type="InterPro" id="IPR001173">
    <property type="entry name" value="Glyco_trans_2-like"/>
</dbReference>
<feature type="domain" description="Glycosyltransferase 2-like" evidence="1">
    <location>
        <begin position="11"/>
        <end position="114"/>
    </location>
</feature>
<dbReference type="InterPro" id="IPR050834">
    <property type="entry name" value="Glycosyltransf_2"/>
</dbReference>
<dbReference type="RefSeq" id="WP_052097892.1">
    <property type="nucleotide sequence ID" value="NZ_CP009450.1"/>
</dbReference>
<reference evidence="2" key="1">
    <citation type="submission" date="2023-08" db="EMBL/GenBank/DDBJ databases">
        <title>WGS of pathogenic bacterial species, Los Angeles County Public Health Laboratories.</title>
        <authorList>
            <person name="Garrigues J.M."/>
            <person name="Green N.M."/>
        </authorList>
    </citation>
    <scope>NUCLEOTIDE SEQUENCE</scope>
    <source>
        <strain evidence="2">LACPHL-BACT-2023-00068</strain>
    </source>
</reference>
<dbReference type="Pfam" id="PF00535">
    <property type="entry name" value="Glycos_transf_2"/>
    <property type="match status" value="1"/>
</dbReference>
<organism evidence="2 3">
    <name type="scientific">Pluralibacter gergoviae</name>
    <name type="common">Enterobacter gergoviae</name>
    <dbReference type="NCBI Taxonomy" id="61647"/>
    <lineage>
        <taxon>Bacteria</taxon>
        <taxon>Pseudomonadati</taxon>
        <taxon>Pseudomonadota</taxon>
        <taxon>Gammaproteobacteria</taxon>
        <taxon>Enterobacterales</taxon>
        <taxon>Enterobacteriaceae</taxon>
        <taxon>Pluralibacter</taxon>
    </lineage>
</organism>
<evidence type="ECO:0000313" key="3">
    <source>
        <dbReference type="Proteomes" id="UP001236270"/>
    </source>
</evidence>
<evidence type="ECO:0000259" key="1">
    <source>
        <dbReference type="Pfam" id="PF00535"/>
    </source>
</evidence>
<accession>A0AAW8HKN5</accession>
<dbReference type="Proteomes" id="UP001236270">
    <property type="component" value="Unassembled WGS sequence"/>
</dbReference>
<sequence length="307" mass="34906">MIKMERKIAAVLVTYNRVELLKLAVESLLQQSFELKYIIIVDNNSNDGTSTYLKEISSDKIRIVTLSENTGGAGGFHVGMDYAHKLDIDFIWIMDDDAIASKSALNELIIALDELAINHEHPGFLCSHVLSDTNECMNVPEVSKKRNSTGYFSWPNFAASGIIGVDKATFVSVLINKKIVTELGLPIKEMFIWGDDTEYTWRISSQYNCYYVASSIVYHKRVLAKSLSLATEVNVQRIPWYGFLYRNNLYNVRKHGKLKDYLIYTNYVLKDFFKTVFSSNGMKFKKISVLITGVLKGVLFNPKIKHP</sequence>
<proteinExistence type="predicted"/>
<dbReference type="KEGG" id="pge:LG71_12970"/>
<dbReference type="Gene3D" id="3.90.550.10">
    <property type="entry name" value="Spore Coat Polysaccharide Biosynthesis Protein SpsA, Chain A"/>
    <property type="match status" value="1"/>
</dbReference>
<dbReference type="PANTHER" id="PTHR43685:SF2">
    <property type="entry name" value="GLYCOSYLTRANSFERASE 2-LIKE DOMAIN-CONTAINING PROTEIN"/>
    <property type="match status" value="1"/>
</dbReference>
<dbReference type="EMBL" id="JAVDNV010000004">
    <property type="protein sequence ID" value="MDQ2309075.1"/>
    <property type="molecule type" value="Genomic_DNA"/>
</dbReference>
<dbReference type="PANTHER" id="PTHR43685">
    <property type="entry name" value="GLYCOSYLTRANSFERASE"/>
    <property type="match status" value="1"/>
</dbReference>
<gene>
    <name evidence="2" type="ORF">RBJ30_08165</name>
</gene>
<dbReference type="GeneID" id="61385816"/>
<dbReference type="CDD" id="cd04185">
    <property type="entry name" value="GT_2_like_b"/>
    <property type="match status" value="1"/>
</dbReference>
<name>A0AAW8HKN5_PLUGE</name>
<dbReference type="InterPro" id="IPR029044">
    <property type="entry name" value="Nucleotide-diphossugar_trans"/>
</dbReference>